<dbReference type="GO" id="GO:0016887">
    <property type="term" value="F:ATP hydrolysis activity"/>
    <property type="evidence" value="ECO:0007669"/>
    <property type="project" value="InterPro"/>
</dbReference>
<dbReference type="PANTHER" id="PTHR48102">
    <property type="entry name" value="ATP-DEPENDENT CLP PROTEASE ATP-BINDING SUBUNIT CLPX-LIKE, MITOCHONDRIAL-RELATED"/>
    <property type="match status" value="1"/>
</dbReference>
<evidence type="ECO:0000256" key="1">
    <source>
        <dbReference type="ARBA" id="ARBA00022741"/>
    </source>
</evidence>
<dbReference type="STRING" id="1051890.A0A3N4LXJ4"/>
<dbReference type="Pfam" id="PF07724">
    <property type="entry name" value="AAA_2"/>
    <property type="match status" value="1"/>
</dbReference>
<dbReference type="OrthoDB" id="1721884at2759"/>
<keyword evidence="6" id="KW-1185">Reference proteome</keyword>
<dbReference type="SUPFAM" id="SSF52540">
    <property type="entry name" value="P-loop containing nucleoside triphosphate hydrolases"/>
    <property type="match status" value="1"/>
</dbReference>
<evidence type="ECO:0000256" key="3">
    <source>
        <dbReference type="SAM" id="MobiDB-lite"/>
    </source>
</evidence>
<sequence length="545" mass="60367">MPLILHAPPVLLRCTSSLPRRWLSTFNSSSSDFSFTSGYSSAIDTNTTIKGPLGDASLHGAHRLTPRALKEHLDKFVVGQRRAKRVLSTSVYYHYRRIQQVRQRQEEEEELTRVARAMDVHSLEDEFPGQQQTMHYQPDYGRDEFLPIHDHSPLTLEKSNVLCLGPTGVGKTLMIRTLARVLEVPFSMSDCTPFTQAGYVGEDADVCIHRLLAASNWDVRRAETGIICLDEFDKIAKPKSTHGSKDISGEGVQQALLKIIEGTTLQVSAKPERRPPSGLPGGSTVAGPGGPGGANKGEIFTVDTSNILFIFTGAFIGLDKVIMDRVSKGSIGFNAHVRTNGVALEDEKFRGYTPFFTPNEGEGGKKRKFNPLELAEPGDLINFGLIPEIVGRIPVLTAVEKLDEEMLVRVLTEPRNCLIKQYEQLFLMSGIELRFTSGALWEIAKAAMKMETGARGLRTVLERLLTDAMFEAPGSSIKYVLVTEAVAQKKQPPLYFGRGQKHQFHGAISEEEATWASYHGQMPEEKPVNRSYEDYKEKGKAAGFT</sequence>
<proteinExistence type="predicted"/>
<evidence type="ECO:0000313" key="6">
    <source>
        <dbReference type="Proteomes" id="UP000267821"/>
    </source>
</evidence>
<dbReference type="GO" id="GO:0051603">
    <property type="term" value="P:proteolysis involved in protein catabolic process"/>
    <property type="evidence" value="ECO:0007669"/>
    <property type="project" value="TreeGrafter"/>
</dbReference>
<dbReference type="InterPro" id="IPR019489">
    <property type="entry name" value="Clp_ATPase_C"/>
</dbReference>
<feature type="domain" description="Clp ATPase C-terminal" evidence="4">
    <location>
        <begin position="402"/>
        <end position="496"/>
    </location>
</feature>
<dbReference type="GO" id="GO:0005524">
    <property type="term" value="F:ATP binding"/>
    <property type="evidence" value="ECO:0007669"/>
    <property type="project" value="UniProtKB-KW"/>
</dbReference>
<feature type="region of interest" description="Disordered" evidence="3">
    <location>
        <begin position="268"/>
        <end position="292"/>
    </location>
</feature>
<dbReference type="FunCoup" id="A0A3N4LXJ4">
    <property type="interactions" value="654"/>
</dbReference>
<dbReference type="InterPro" id="IPR003959">
    <property type="entry name" value="ATPase_AAA_core"/>
</dbReference>
<evidence type="ECO:0000256" key="2">
    <source>
        <dbReference type="ARBA" id="ARBA00022840"/>
    </source>
</evidence>
<protein>
    <submittedName>
        <fullName evidence="5">ClpX, ATPase regulatory subunit</fullName>
    </submittedName>
</protein>
<evidence type="ECO:0000259" key="4">
    <source>
        <dbReference type="SMART" id="SM01086"/>
    </source>
</evidence>
<dbReference type="PANTHER" id="PTHR48102:SF7">
    <property type="entry name" value="ATP-DEPENDENT CLP PROTEASE ATP-BINDING SUBUNIT CLPX-LIKE, MITOCHONDRIAL"/>
    <property type="match status" value="1"/>
</dbReference>
<keyword evidence="1" id="KW-0547">Nucleotide-binding</keyword>
<dbReference type="Pfam" id="PF10431">
    <property type="entry name" value="ClpB_D2-small"/>
    <property type="match status" value="1"/>
</dbReference>
<gene>
    <name evidence="5" type="ORF">L211DRAFT_821323</name>
</gene>
<feature type="region of interest" description="Disordered" evidence="3">
    <location>
        <begin position="524"/>
        <end position="545"/>
    </location>
</feature>
<dbReference type="SMART" id="SM01086">
    <property type="entry name" value="ClpB_D2-small"/>
    <property type="match status" value="1"/>
</dbReference>
<dbReference type="InterPro" id="IPR050052">
    <property type="entry name" value="ATP-dep_Clp_protease_ClpX"/>
</dbReference>
<dbReference type="GO" id="GO:0005759">
    <property type="term" value="C:mitochondrial matrix"/>
    <property type="evidence" value="ECO:0007669"/>
    <property type="project" value="TreeGrafter"/>
</dbReference>
<dbReference type="AlphaFoldDB" id="A0A3N4LXJ4"/>
<organism evidence="5 6">
    <name type="scientific">Terfezia boudieri ATCC MYA-4762</name>
    <dbReference type="NCBI Taxonomy" id="1051890"/>
    <lineage>
        <taxon>Eukaryota</taxon>
        <taxon>Fungi</taxon>
        <taxon>Dikarya</taxon>
        <taxon>Ascomycota</taxon>
        <taxon>Pezizomycotina</taxon>
        <taxon>Pezizomycetes</taxon>
        <taxon>Pezizales</taxon>
        <taxon>Pezizaceae</taxon>
        <taxon>Terfezia</taxon>
    </lineage>
</organism>
<dbReference type="EMBL" id="ML121535">
    <property type="protein sequence ID" value="RPB26299.1"/>
    <property type="molecule type" value="Genomic_DNA"/>
</dbReference>
<name>A0A3N4LXJ4_9PEZI</name>
<dbReference type="Proteomes" id="UP000267821">
    <property type="component" value="Unassembled WGS sequence"/>
</dbReference>
<accession>A0A3N4LXJ4</accession>
<dbReference type="Gene3D" id="3.40.50.300">
    <property type="entry name" value="P-loop containing nucleotide triphosphate hydrolases"/>
    <property type="match status" value="1"/>
</dbReference>
<dbReference type="InterPro" id="IPR027417">
    <property type="entry name" value="P-loop_NTPase"/>
</dbReference>
<dbReference type="FunFam" id="1.10.8.60:FF:000138">
    <property type="entry name" value="ATP-dependent Clp protease ATP-binding subunit ClpX"/>
    <property type="match status" value="1"/>
</dbReference>
<evidence type="ECO:0000313" key="5">
    <source>
        <dbReference type="EMBL" id="RPB26299.1"/>
    </source>
</evidence>
<dbReference type="NCBIfam" id="NF003745">
    <property type="entry name" value="PRK05342.1"/>
    <property type="match status" value="1"/>
</dbReference>
<dbReference type="Gene3D" id="1.10.8.60">
    <property type="match status" value="1"/>
</dbReference>
<dbReference type="InParanoid" id="A0A3N4LXJ4"/>
<reference evidence="5 6" key="1">
    <citation type="journal article" date="2018" name="Nat. Ecol. Evol.">
        <title>Pezizomycetes genomes reveal the molecular basis of ectomycorrhizal truffle lifestyle.</title>
        <authorList>
            <person name="Murat C."/>
            <person name="Payen T."/>
            <person name="Noel B."/>
            <person name="Kuo A."/>
            <person name="Morin E."/>
            <person name="Chen J."/>
            <person name="Kohler A."/>
            <person name="Krizsan K."/>
            <person name="Balestrini R."/>
            <person name="Da Silva C."/>
            <person name="Montanini B."/>
            <person name="Hainaut M."/>
            <person name="Levati E."/>
            <person name="Barry K.W."/>
            <person name="Belfiori B."/>
            <person name="Cichocki N."/>
            <person name="Clum A."/>
            <person name="Dockter R.B."/>
            <person name="Fauchery L."/>
            <person name="Guy J."/>
            <person name="Iotti M."/>
            <person name="Le Tacon F."/>
            <person name="Lindquist E.A."/>
            <person name="Lipzen A."/>
            <person name="Malagnac F."/>
            <person name="Mello A."/>
            <person name="Molinier V."/>
            <person name="Miyauchi S."/>
            <person name="Poulain J."/>
            <person name="Riccioni C."/>
            <person name="Rubini A."/>
            <person name="Sitrit Y."/>
            <person name="Splivallo R."/>
            <person name="Traeger S."/>
            <person name="Wang M."/>
            <person name="Zifcakova L."/>
            <person name="Wipf D."/>
            <person name="Zambonelli A."/>
            <person name="Paolocci F."/>
            <person name="Nowrousian M."/>
            <person name="Ottonello S."/>
            <person name="Baldrian P."/>
            <person name="Spatafora J.W."/>
            <person name="Henrissat B."/>
            <person name="Nagy L.G."/>
            <person name="Aury J.M."/>
            <person name="Wincker P."/>
            <person name="Grigoriev I.V."/>
            <person name="Bonfante P."/>
            <person name="Martin F.M."/>
        </authorList>
    </citation>
    <scope>NUCLEOTIDE SEQUENCE [LARGE SCALE GENOMIC DNA]</scope>
    <source>
        <strain evidence="5 6">ATCC MYA-4762</strain>
    </source>
</reference>
<keyword evidence="2" id="KW-0067">ATP-binding</keyword>